<dbReference type="NCBIfam" id="TIGR04183">
    <property type="entry name" value="Por_Secre_tail"/>
    <property type="match status" value="1"/>
</dbReference>
<reference evidence="3 4" key="1">
    <citation type="submission" date="2020-08" db="EMBL/GenBank/DDBJ databases">
        <title>Croceimicrobium hydrocarbonivorans gen. nov., sp. nov., a novel marine bacterium isolated from a bacterial consortium that degrades polyethylene terephthalate.</title>
        <authorList>
            <person name="Liu R."/>
        </authorList>
    </citation>
    <scope>NUCLEOTIDE SEQUENCE [LARGE SCALE GENOMIC DNA]</scope>
    <source>
        <strain evidence="3 4">A20-9</strain>
    </source>
</reference>
<dbReference type="Gene3D" id="2.120.10.30">
    <property type="entry name" value="TolB, C-terminal domain"/>
    <property type="match status" value="1"/>
</dbReference>
<evidence type="ECO:0000256" key="1">
    <source>
        <dbReference type="ARBA" id="ARBA00022729"/>
    </source>
</evidence>
<proteinExistence type="predicted"/>
<evidence type="ECO:0000313" key="3">
    <source>
        <dbReference type="EMBL" id="QNR22766.1"/>
    </source>
</evidence>
<dbReference type="PANTHER" id="PTHR35580">
    <property type="entry name" value="CELL SURFACE GLYCOPROTEIN (S-LAYER PROTEIN)-LIKE PROTEIN"/>
    <property type="match status" value="1"/>
</dbReference>
<protein>
    <submittedName>
        <fullName evidence="3">T9SS type A sorting domain-containing protein</fullName>
    </submittedName>
</protein>
<dbReference type="SUPFAM" id="SSF63825">
    <property type="entry name" value="YWTD domain"/>
    <property type="match status" value="1"/>
</dbReference>
<dbReference type="Pfam" id="PF18962">
    <property type="entry name" value="Por_Secre_tail"/>
    <property type="match status" value="1"/>
</dbReference>
<sequence>MSKPSAPLSAFLLFFSLLLQGQILEPRLDFAHNFGGTYIDYATAIELDSVNNIYCYGYFTGTAQFDPDSSQPALVGANSGALFLAKYSAGGQLLWVNSPGQGNPGGLTLDTNGNLFFTSYQQYNGAKIYKYDASGTHQWTKTINGEARAFSIAIDNTGNLYIGGHYSGSTDFDPGPSFHTLTNNYFNDPWMGPTYYTNLFLLSLDATGDFRWVRNAGGNSYNGVEDLTLHNDQIYFCGNFSDSIIFNPGSANPIQYQSSGGRDFFIVNYNSNGNFNWSQHLGSIGDDAAHAILANDSGQVFTVGHFPRTIDMDPGAGTYTLQPFNNFRSGYCLKLDSAGNFQKAIQLTGTSNMSIENLFIDEMDRLHLSGNFIGSIDFNLGSGNHTLSTAGFSTEDFIAIYEPNDSLFWAGTTAGTDRKTVMAFQGENLFVAGSFFGRFDFDPSPDSLNLNAQYEDVYLYNLRFCESLPIDTFSIYTCADYTSGSGSKVWTQSGFYLDSFPSLRYCDSVVMIDLHIDLPDTSVIQSGFSLSAQDSNAHYQWLECSANGYNLLTGDTLQTFNPIVDGHYAVILDNGFCSDTSACYNIQGIGLNNPLPLGLEIYPNPNQGRVKIKLGAFQQAVSYSLFEANGKLVDHGELHAEPELDLEIKAPAGLYILKLSQANGESLFLKVLKE</sequence>
<evidence type="ECO:0000259" key="2">
    <source>
        <dbReference type="Pfam" id="PF18962"/>
    </source>
</evidence>
<accession>A0A7H0VAL8</accession>
<keyword evidence="4" id="KW-1185">Reference proteome</keyword>
<evidence type="ECO:0000313" key="4">
    <source>
        <dbReference type="Proteomes" id="UP000516305"/>
    </source>
</evidence>
<dbReference type="Proteomes" id="UP000516305">
    <property type="component" value="Chromosome"/>
</dbReference>
<dbReference type="RefSeq" id="WP_210757333.1">
    <property type="nucleotide sequence ID" value="NZ_CP060139.1"/>
</dbReference>
<dbReference type="PANTHER" id="PTHR35580:SF1">
    <property type="entry name" value="PHYTASE-LIKE DOMAIN-CONTAINING PROTEIN"/>
    <property type="match status" value="1"/>
</dbReference>
<feature type="domain" description="Secretion system C-terminal sorting" evidence="2">
    <location>
        <begin position="601"/>
        <end position="666"/>
    </location>
</feature>
<dbReference type="InterPro" id="IPR052918">
    <property type="entry name" value="Motility_Chemotaxis_Reg"/>
</dbReference>
<organism evidence="3 4">
    <name type="scientific">Croceimicrobium hydrocarbonivorans</name>
    <dbReference type="NCBI Taxonomy" id="2761580"/>
    <lineage>
        <taxon>Bacteria</taxon>
        <taxon>Pseudomonadati</taxon>
        <taxon>Bacteroidota</taxon>
        <taxon>Flavobacteriia</taxon>
        <taxon>Flavobacteriales</taxon>
        <taxon>Owenweeksiaceae</taxon>
        <taxon>Croceimicrobium</taxon>
    </lineage>
</organism>
<dbReference type="InterPro" id="IPR026444">
    <property type="entry name" value="Secre_tail"/>
</dbReference>
<dbReference type="KEGG" id="chyd:H4K34_10270"/>
<dbReference type="AlphaFoldDB" id="A0A7H0VAL8"/>
<dbReference type="InterPro" id="IPR011042">
    <property type="entry name" value="6-blade_b-propeller_TolB-like"/>
</dbReference>
<keyword evidence="1" id="KW-0732">Signal</keyword>
<name>A0A7H0VAL8_9FLAO</name>
<dbReference type="EMBL" id="CP060139">
    <property type="protein sequence ID" value="QNR22766.1"/>
    <property type="molecule type" value="Genomic_DNA"/>
</dbReference>
<gene>
    <name evidence="3" type="ORF">H4K34_10270</name>
</gene>